<keyword evidence="2" id="KW-1185">Reference proteome</keyword>
<organism evidence="1 2">
    <name type="scientific">Punica granatum</name>
    <name type="common">Pomegranate</name>
    <dbReference type="NCBI Taxonomy" id="22663"/>
    <lineage>
        <taxon>Eukaryota</taxon>
        <taxon>Viridiplantae</taxon>
        <taxon>Streptophyta</taxon>
        <taxon>Embryophyta</taxon>
        <taxon>Tracheophyta</taxon>
        <taxon>Spermatophyta</taxon>
        <taxon>Magnoliopsida</taxon>
        <taxon>eudicotyledons</taxon>
        <taxon>Gunneridae</taxon>
        <taxon>Pentapetalae</taxon>
        <taxon>rosids</taxon>
        <taxon>malvids</taxon>
        <taxon>Myrtales</taxon>
        <taxon>Lythraceae</taxon>
        <taxon>Punica</taxon>
    </lineage>
</organism>
<proteinExistence type="predicted"/>
<name>A0A2I0J6L2_PUNGR</name>
<dbReference type="AlphaFoldDB" id="A0A2I0J6L2"/>
<reference evidence="1 2" key="1">
    <citation type="submission" date="2017-11" db="EMBL/GenBank/DDBJ databases">
        <title>De-novo sequencing of pomegranate (Punica granatum L.) genome.</title>
        <authorList>
            <person name="Akparov Z."/>
            <person name="Amiraslanov A."/>
            <person name="Hajiyeva S."/>
            <person name="Abbasov M."/>
            <person name="Kaur K."/>
            <person name="Hamwieh A."/>
            <person name="Solovyev V."/>
            <person name="Salamov A."/>
            <person name="Braich B."/>
            <person name="Kosarev P."/>
            <person name="Mahmoud A."/>
            <person name="Hajiyev E."/>
            <person name="Babayeva S."/>
            <person name="Izzatullayeva V."/>
            <person name="Mammadov A."/>
            <person name="Mammadov A."/>
            <person name="Sharifova S."/>
            <person name="Ojaghi J."/>
            <person name="Eynullazada K."/>
            <person name="Bayramov B."/>
            <person name="Abdulazimova A."/>
            <person name="Shahmuradov I."/>
        </authorList>
    </citation>
    <scope>NUCLEOTIDE SEQUENCE [LARGE SCALE GENOMIC DNA]</scope>
    <source>
        <strain evidence="2">cv. AG2017</strain>
        <tissue evidence="1">Leaf</tissue>
    </source>
</reference>
<comment type="caution">
    <text evidence="1">The sequence shown here is derived from an EMBL/GenBank/DDBJ whole genome shotgun (WGS) entry which is preliminary data.</text>
</comment>
<feature type="non-terminal residue" evidence="1">
    <location>
        <position position="109"/>
    </location>
</feature>
<dbReference type="STRING" id="22663.A0A2I0J6L2"/>
<protein>
    <submittedName>
        <fullName evidence="1">Uncharacterized protein</fullName>
    </submittedName>
</protein>
<dbReference type="EMBL" id="PGOL01001988">
    <property type="protein sequence ID" value="PKI51864.1"/>
    <property type="molecule type" value="Genomic_DNA"/>
</dbReference>
<evidence type="ECO:0000313" key="1">
    <source>
        <dbReference type="EMBL" id="PKI51864.1"/>
    </source>
</evidence>
<gene>
    <name evidence="1" type="ORF">CRG98_027782</name>
</gene>
<evidence type="ECO:0000313" key="2">
    <source>
        <dbReference type="Proteomes" id="UP000233551"/>
    </source>
</evidence>
<accession>A0A2I0J6L2</accession>
<dbReference type="Proteomes" id="UP000233551">
    <property type="component" value="Unassembled WGS sequence"/>
</dbReference>
<sequence length="109" mass="11839">MELASSNGVHFSSSTYGSLRKNRRHVLLRPEASPNVLGRKRRNYVPRVLRIAAASTANGAAASGTNTRTLTVRSVAGEVLRLGKSSSALEQLDIERGVCVPFRKYTPET</sequence>